<dbReference type="GO" id="GO:0071543">
    <property type="term" value="P:diphosphoinositol polyphosphate metabolic process"/>
    <property type="evidence" value="ECO:0007669"/>
    <property type="project" value="TreeGrafter"/>
</dbReference>
<dbReference type="OrthoDB" id="7066910at2"/>
<evidence type="ECO:0000313" key="7">
    <source>
        <dbReference type="Proteomes" id="UP000290759"/>
    </source>
</evidence>
<comment type="cofactor">
    <cofactor evidence="1">
        <name>Mg(2+)</name>
        <dbReference type="ChEBI" id="CHEBI:18420"/>
    </cofactor>
</comment>
<accession>A0A4Q2U1Y2</accession>
<dbReference type="InterPro" id="IPR047198">
    <property type="entry name" value="DDP-like_NUDIX"/>
</dbReference>
<evidence type="ECO:0000256" key="1">
    <source>
        <dbReference type="ARBA" id="ARBA00001946"/>
    </source>
</evidence>
<proteinExistence type="predicted"/>
<comment type="caution">
    <text evidence="6">The sequence shown here is derived from an EMBL/GenBank/DDBJ whole genome shotgun (WGS) entry which is preliminary data.</text>
</comment>
<dbReference type="GO" id="GO:0008486">
    <property type="term" value="F:diphosphoinositol-polyphosphate diphosphatase activity"/>
    <property type="evidence" value="ECO:0007669"/>
    <property type="project" value="TreeGrafter"/>
</dbReference>
<organism evidence="6 7">
    <name type="scientific">Lichenibacterium minor</name>
    <dbReference type="NCBI Taxonomy" id="2316528"/>
    <lineage>
        <taxon>Bacteria</taxon>
        <taxon>Pseudomonadati</taxon>
        <taxon>Pseudomonadota</taxon>
        <taxon>Alphaproteobacteria</taxon>
        <taxon>Hyphomicrobiales</taxon>
        <taxon>Lichenihabitantaceae</taxon>
        <taxon>Lichenibacterium</taxon>
    </lineage>
</organism>
<dbReference type="EMBL" id="QYBB01000027">
    <property type="protein sequence ID" value="RYC30312.1"/>
    <property type="molecule type" value="Genomic_DNA"/>
</dbReference>
<protein>
    <submittedName>
        <fullName evidence="6">NUDIX hydrolase</fullName>
    </submittedName>
</protein>
<evidence type="ECO:0000256" key="2">
    <source>
        <dbReference type="ARBA" id="ARBA00022723"/>
    </source>
</evidence>
<keyword evidence="3 6" id="KW-0378">Hydrolase</keyword>
<sequence length="157" mass="18121">MPNVPRKPRKQVAALPVMVDPKGQVRVLLITSRETQRFIIPKGWPMKGRKDHHAAAIEAQQEAGIIGRVHKQPVGGCNYWKRRSDHFDYCRVKVFMLEFRYQLPDWRERGQRRGAWLPVDDAADLVDDPGLIDIIRTLPKRLATKHKRLALKPATMS</sequence>
<keyword evidence="2" id="KW-0479">Metal-binding</keyword>
<dbReference type="GO" id="GO:1901907">
    <property type="term" value="P:diadenosine pentaphosphate catabolic process"/>
    <property type="evidence" value="ECO:0007669"/>
    <property type="project" value="TreeGrafter"/>
</dbReference>
<dbReference type="PANTHER" id="PTHR12629:SF0">
    <property type="entry name" value="DIPHOSPHOINOSITOL-POLYPHOSPHATE DIPHOSPHATASE"/>
    <property type="match status" value="1"/>
</dbReference>
<dbReference type="RefSeq" id="WP_129228529.1">
    <property type="nucleotide sequence ID" value="NZ_QYBB01000027.1"/>
</dbReference>
<gene>
    <name evidence="6" type="ORF">D3273_19280</name>
</gene>
<reference evidence="6 7" key="1">
    <citation type="submission" date="2018-12" db="EMBL/GenBank/DDBJ databases">
        <authorList>
            <person name="Grouzdev D.S."/>
            <person name="Krutkina M.S."/>
        </authorList>
    </citation>
    <scope>NUCLEOTIDE SEQUENCE [LARGE SCALE GENOMIC DNA]</scope>
    <source>
        <strain evidence="6 7">RmlP026</strain>
    </source>
</reference>
<dbReference type="GO" id="GO:0005737">
    <property type="term" value="C:cytoplasm"/>
    <property type="evidence" value="ECO:0007669"/>
    <property type="project" value="TreeGrafter"/>
</dbReference>
<dbReference type="GO" id="GO:1901909">
    <property type="term" value="P:diadenosine hexaphosphate catabolic process"/>
    <property type="evidence" value="ECO:0007669"/>
    <property type="project" value="TreeGrafter"/>
</dbReference>
<dbReference type="AlphaFoldDB" id="A0A4Q2U1Y2"/>
<dbReference type="GO" id="GO:0046872">
    <property type="term" value="F:metal ion binding"/>
    <property type="evidence" value="ECO:0007669"/>
    <property type="project" value="UniProtKB-KW"/>
</dbReference>
<keyword evidence="7" id="KW-1185">Reference proteome</keyword>
<evidence type="ECO:0000256" key="3">
    <source>
        <dbReference type="ARBA" id="ARBA00022801"/>
    </source>
</evidence>
<dbReference type="Gene3D" id="3.90.79.10">
    <property type="entry name" value="Nucleoside Triphosphate Pyrophosphohydrolase"/>
    <property type="match status" value="1"/>
</dbReference>
<keyword evidence="4" id="KW-0460">Magnesium</keyword>
<dbReference type="GO" id="GO:0034431">
    <property type="term" value="F:bis(5'-adenosyl)-hexaphosphatase activity"/>
    <property type="evidence" value="ECO:0007669"/>
    <property type="project" value="TreeGrafter"/>
</dbReference>
<reference evidence="6 7" key="2">
    <citation type="submission" date="2019-02" db="EMBL/GenBank/DDBJ databases">
        <title>'Lichenibacterium ramalinii' gen. nov. sp. nov., 'Lichenibacterium minor' gen. nov. sp. nov.</title>
        <authorList>
            <person name="Pankratov T."/>
        </authorList>
    </citation>
    <scope>NUCLEOTIDE SEQUENCE [LARGE SCALE GENOMIC DNA]</scope>
    <source>
        <strain evidence="6 7">RmlP026</strain>
    </source>
</reference>
<dbReference type="GO" id="GO:0000298">
    <property type="term" value="F:endopolyphosphatase activity"/>
    <property type="evidence" value="ECO:0007669"/>
    <property type="project" value="TreeGrafter"/>
</dbReference>
<name>A0A4Q2U1Y2_9HYPH</name>
<dbReference type="Proteomes" id="UP000290759">
    <property type="component" value="Unassembled WGS sequence"/>
</dbReference>
<evidence type="ECO:0000313" key="6">
    <source>
        <dbReference type="EMBL" id="RYC30312.1"/>
    </source>
</evidence>
<dbReference type="CDD" id="cd04666">
    <property type="entry name" value="NUDIX_DIPP2_like_Nudt4"/>
    <property type="match status" value="1"/>
</dbReference>
<dbReference type="PANTHER" id="PTHR12629">
    <property type="entry name" value="DIPHOSPHOINOSITOL POLYPHOSPHATE PHOSPHOHYDROLASE"/>
    <property type="match status" value="1"/>
</dbReference>
<dbReference type="InterPro" id="IPR000086">
    <property type="entry name" value="NUDIX_hydrolase_dom"/>
</dbReference>
<evidence type="ECO:0000259" key="5">
    <source>
        <dbReference type="PROSITE" id="PS51462"/>
    </source>
</evidence>
<dbReference type="PROSITE" id="PS51462">
    <property type="entry name" value="NUDIX"/>
    <property type="match status" value="1"/>
</dbReference>
<dbReference type="InterPro" id="IPR015797">
    <property type="entry name" value="NUDIX_hydrolase-like_dom_sf"/>
</dbReference>
<evidence type="ECO:0000256" key="4">
    <source>
        <dbReference type="ARBA" id="ARBA00022842"/>
    </source>
</evidence>
<dbReference type="GO" id="GO:1901911">
    <property type="term" value="P:adenosine 5'-(hexahydrogen pentaphosphate) catabolic process"/>
    <property type="evidence" value="ECO:0007669"/>
    <property type="project" value="TreeGrafter"/>
</dbReference>
<dbReference type="SUPFAM" id="SSF55811">
    <property type="entry name" value="Nudix"/>
    <property type="match status" value="1"/>
</dbReference>
<dbReference type="GO" id="GO:0034432">
    <property type="term" value="F:bis(5'-adenosyl)-pentaphosphatase activity"/>
    <property type="evidence" value="ECO:0007669"/>
    <property type="project" value="TreeGrafter"/>
</dbReference>
<feature type="domain" description="Nudix hydrolase" evidence="5">
    <location>
        <begin position="8"/>
        <end position="139"/>
    </location>
</feature>